<evidence type="ECO:0000313" key="1">
    <source>
        <dbReference type="EMBL" id="CAH2012764.1"/>
    </source>
</evidence>
<dbReference type="Gene3D" id="3.30.420.10">
    <property type="entry name" value="Ribonuclease H-like superfamily/Ribonuclease H"/>
    <property type="match status" value="1"/>
</dbReference>
<dbReference type="InterPro" id="IPR052709">
    <property type="entry name" value="Transposase-MT_Hybrid"/>
</dbReference>
<evidence type="ECO:0000313" key="2">
    <source>
        <dbReference type="Proteomes" id="UP001152888"/>
    </source>
</evidence>
<organism evidence="1 2">
    <name type="scientific">Acanthoscelides obtectus</name>
    <name type="common">Bean weevil</name>
    <name type="synonym">Bruchus obtectus</name>
    <dbReference type="NCBI Taxonomy" id="200917"/>
    <lineage>
        <taxon>Eukaryota</taxon>
        <taxon>Metazoa</taxon>
        <taxon>Ecdysozoa</taxon>
        <taxon>Arthropoda</taxon>
        <taxon>Hexapoda</taxon>
        <taxon>Insecta</taxon>
        <taxon>Pterygota</taxon>
        <taxon>Neoptera</taxon>
        <taxon>Endopterygota</taxon>
        <taxon>Coleoptera</taxon>
        <taxon>Polyphaga</taxon>
        <taxon>Cucujiformia</taxon>
        <taxon>Chrysomeloidea</taxon>
        <taxon>Chrysomelidae</taxon>
        <taxon>Bruchinae</taxon>
        <taxon>Bruchini</taxon>
        <taxon>Acanthoscelides</taxon>
    </lineage>
</organism>
<dbReference type="Proteomes" id="UP001152888">
    <property type="component" value="Unassembled WGS sequence"/>
</dbReference>
<dbReference type="EMBL" id="CAKOFQ010008218">
    <property type="protein sequence ID" value="CAH2012764.1"/>
    <property type="molecule type" value="Genomic_DNA"/>
</dbReference>
<reference evidence="1" key="1">
    <citation type="submission" date="2022-03" db="EMBL/GenBank/DDBJ databases">
        <authorList>
            <person name="Sayadi A."/>
        </authorList>
    </citation>
    <scope>NUCLEOTIDE SEQUENCE</scope>
</reference>
<accession>A0A9P0MIM2</accession>
<dbReference type="InterPro" id="IPR036397">
    <property type="entry name" value="RNaseH_sf"/>
</dbReference>
<dbReference type="PANTHER" id="PTHR46060">
    <property type="entry name" value="MARINER MOS1 TRANSPOSASE-LIKE PROTEIN"/>
    <property type="match status" value="1"/>
</dbReference>
<dbReference type="OrthoDB" id="10065579at2759"/>
<keyword evidence="2" id="KW-1185">Reference proteome</keyword>
<evidence type="ECO:0008006" key="3">
    <source>
        <dbReference type="Google" id="ProtNLM"/>
    </source>
</evidence>
<sequence>MAAKPSRMCCMIVDREPASHQTAFAVLYVDFLSTQRSTNAPYYSNVLKTQVKPAYRSKWRSIPARSAILPQENARSYAGRLSLDTISKLGWEVLEHPHYSPDLSPCDSYMFGALTETLGGQRFDNDDEVEEFVRT</sequence>
<dbReference type="GO" id="GO:0003676">
    <property type="term" value="F:nucleic acid binding"/>
    <property type="evidence" value="ECO:0007669"/>
    <property type="project" value="InterPro"/>
</dbReference>
<name>A0A9P0MIM2_ACAOB</name>
<comment type="caution">
    <text evidence="1">The sequence shown here is derived from an EMBL/GenBank/DDBJ whole genome shotgun (WGS) entry which is preliminary data.</text>
</comment>
<dbReference type="AlphaFoldDB" id="A0A9P0MIM2"/>
<dbReference type="PANTHER" id="PTHR46060:SF1">
    <property type="entry name" value="MARINER MOS1 TRANSPOSASE-LIKE PROTEIN"/>
    <property type="match status" value="1"/>
</dbReference>
<proteinExistence type="predicted"/>
<gene>
    <name evidence="1" type="ORF">ACAOBT_LOCUS33003</name>
</gene>
<protein>
    <recommendedName>
        <fullName evidence="3">Histone-lysine N-methyltransferase SETMAR</fullName>
    </recommendedName>
</protein>